<dbReference type="AlphaFoldDB" id="A0A976M9X6"/>
<keyword evidence="2" id="KW-0812">Transmembrane</keyword>
<evidence type="ECO:0000256" key="1">
    <source>
        <dbReference type="SAM" id="MobiDB-lite"/>
    </source>
</evidence>
<feature type="transmembrane region" description="Helical" evidence="2">
    <location>
        <begin position="516"/>
        <end position="542"/>
    </location>
</feature>
<keyword evidence="2" id="KW-0472">Membrane</keyword>
<proteinExistence type="predicted"/>
<reference evidence="3" key="1">
    <citation type="submission" date="2022-07" db="EMBL/GenBank/DDBJ databases">
        <title>Evaluation of T. orientalis genome assembly methods using nanopore sequencing and analysis of variation between genomes.</title>
        <authorList>
            <person name="Yam J."/>
            <person name="Micallef M.L."/>
            <person name="Liu M."/>
            <person name="Djordjevic S.P."/>
            <person name="Bogema D.R."/>
            <person name="Jenkins C."/>
        </authorList>
    </citation>
    <scope>NUCLEOTIDE SEQUENCE</scope>
    <source>
        <strain evidence="3">Goon Nure</strain>
    </source>
</reference>
<evidence type="ECO:0000313" key="4">
    <source>
        <dbReference type="Proteomes" id="UP000244811"/>
    </source>
</evidence>
<protein>
    <submittedName>
        <fullName evidence="3">Uncharacterized protein</fullName>
    </submittedName>
</protein>
<dbReference type="Proteomes" id="UP000244811">
    <property type="component" value="Chromosome 1"/>
</dbReference>
<keyword evidence="2" id="KW-1133">Transmembrane helix</keyword>
<accession>A0A976M9X6</accession>
<feature type="compositionally biased region" description="Basic and acidic residues" evidence="1">
    <location>
        <begin position="486"/>
        <end position="503"/>
    </location>
</feature>
<organism evidence="3 4">
    <name type="scientific">Theileria orientalis</name>
    <dbReference type="NCBI Taxonomy" id="68886"/>
    <lineage>
        <taxon>Eukaryota</taxon>
        <taxon>Sar</taxon>
        <taxon>Alveolata</taxon>
        <taxon>Apicomplexa</taxon>
        <taxon>Aconoidasida</taxon>
        <taxon>Piroplasmida</taxon>
        <taxon>Theileriidae</taxon>
        <taxon>Theileria</taxon>
    </lineage>
</organism>
<dbReference type="EMBL" id="CP056069">
    <property type="protein sequence ID" value="UKK00533.2"/>
    <property type="molecule type" value="Genomic_DNA"/>
</dbReference>
<evidence type="ECO:0000313" key="3">
    <source>
        <dbReference type="EMBL" id="UKK00533.2"/>
    </source>
</evidence>
<feature type="region of interest" description="Disordered" evidence="1">
    <location>
        <begin position="485"/>
        <end position="506"/>
    </location>
</feature>
<gene>
    <name evidence="3" type="ORF">MACK_000607</name>
</gene>
<sequence length="550" mass="63198">MGGRQSYLYIFLKNKKEEYGGDGYSVKRSVQLVPNCRNFEVVNHKITYKDGNGVNFDIYIYDTEEMVSKASYIFGYCSPGVESHVAKEVRAYYSILAPKIPIVISFVRGSGDTHNCYVPKLTDDRWNWAGYITEYSLGPDLATNLQKSFEKKFWNLTIGFEVGSTKTKDVLVFPRGIDKKNYRIIFIPLREDAFLNSNCLFNFNTKLKHRSELPEVQAGCEPSAKEDKNQIDSYFLDSVKGQFYNGIIVYYARENPKDKDKDKDDIDLEENHKANTAIIVEFIYLCTTTTLKRKTSNGSWWAEEKFSYNDDNDLQTQVNEIYKNVKDTTINTVILEKTSSYLGVSKLENQDVQVYVKYTHKFEAPNKTVLLFERKIPAKGPLKGLDNKVQRVDVYYLKAKDAKNEGKDPKPFLISLYEDDGSKLSKVCHFDNKDKLDEWVELKGDNGETLDKKLERKLEKIKTNGSCTFELRWLRTLVCHILTTEEAPHEKPPKPPGPEERPEVIQQVPPPIPPNWLLIIGSSVGAFLFLCLLAIGYGIYWYNTTIKLLT</sequence>
<name>A0A976M9X6_THEOR</name>
<evidence type="ECO:0000256" key="2">
    <source>
        <dbReference type="SAM" id="Phobius"/>
    </source>
</evidence>